<proteinExistence type="predicted"/>
<dbReference type="AlphaFoldDB" id="A0A8X6YAY9"/>
<keyword evidence="3" id="KW-1185">Reference proteome</keyword>
<name>A0A8X6YAY9_9ARAC</name>
<feature type="compositionally biased region" description="Polar residues" evidence="1">
    <location>
        <begin position="69"/>
        <end position="88"/>
    </location>
</feature>
<organism evidence="2 3">
    <name type="scientific">Trichonephila inaurata madagascariensis</name>
    <dbReference type="NCBI Taxonomy" id="2747483"/>
    <lineage>
        <taxon>Eukaryota</taxon>
        <taxon>Metazoa</taxon>
        <taxon>Ecdysozoa</taxon>
        <taxon>Arthropoda</taxon>
        <taxon>Chelicerata</taxon>
        <taxon>Arachnida</taxon>
        <taxon>Araneae</taxon>
        <taxon>Araneomorphae</taxon>
        <taxon>Entelegynae</taxon>
        <taxon>Araneoidea</taxon>
        <taxon>Nephilidae</taxon>
        <taxon>Trichonephila</taxon>
        <taxon>Trichonephila inaurata</taxon>
    </lineage>
</organism>
<evidence type="ECO:0000256" key="1">
    <source>
        <dbReference type="SAM" id="MobiDB-lite"/>
    </source>
</evidence>
<evidence type="ECO:0000313" key="2">
    <source>
        <dbReference type="EMBL" id="GFY68109.1"/>
    </source>
</evidence>
<comment type="caution">
    <text evidence="2">The sequence shown here is derived from an EMBL/GenBank/DDBJ whole genome shotgun (WGS) entry which is preliminary data.</text>
</comment>
<protein>
    <submittedName>
        <fullName evidence="2">Uncharacterized protein</fullName>
    </submittedName>
</protein>
<dbReference type="EMBL" id="BMAV01016883">
    <property type="protein sequence ID" value="GFY68109.1"/>
    <property type="molecule type" value="Genomic_DNA"/>
</dbReference>
<gene>
    <name evidence="2" type="ORF">TNIN_434411</name>
</gene>
<accession>A0A8X6YAY9</accession>
<dbReference type="Proteomes" id="UP000886998">
    <property type="component" value="Unassembled WGS sequence"/>
</dbReference>
<evidence type="ECO:0000313" key="3">
    <source>
        <dbReference type="Proteomes" id="UP000886998"/>
    </source>
</evidence>
<sequence length="88" mass="9794">MSVCAILFGYVRASTKEGESCICFLHDASSVGLAEKNMSKHVDAKRSKESKEPNESSSPSQTHDHRFADTNSRNQYVRASRSSHSIFQ</sequence>
<feature type="compositionally biased region" description="Basic and acidic residues" evidence="1">
    <location>
        <begin position="37"/>
        <end position="54"/>
    </location>
</feature>
<feature type="region of interest" description="Disordered" evidence="1">
    <location>
        <begin position="35"/>
        <end position="88"/>
    </location>
</feature>
<reference evidence="2" key="1">
    <citation type="submission" date="2020-08" db="EMBL/GenBank/DDBJ databases">
        <title>Multicomponent nature underlies the extraordinary mechanical properties of spider dragline silk.</title>
        <authorList>
            <person name="Kono N."/>
            <person name="Nakamura H."/>
            <person name="Mori M."/>
            <person name="Yoshida Y."/>
            <person name="Ohtoshi R."/>
            <person name="Malay A.D."/>
            <person name="Moran D.A.P."/>
            <person name="Tomita M."/>
            <person name="Numata K."/>
            <person name="Arakawa K."/>
        </authorList>
    </citation>
    <scope>NUCLEOTIDE SEQUENCE</scope>
</reference>